<dbReference type="SUPFAM" id="SSF54001">
    <property type="entry name" value="Cysteine proteinases"/>
    <property type="match status" value="1"/>
</dbReference>
<dbReference type="EMBL" id="JAPFFF010000011">
    <property type="protein sequence ID" value="KAK8878010.1"/>
    <property type="molecule type" value="Genomic_DNA"/>
</dbReference>
<name>A0ABR2JJV7_9EUKA</name>
<feature type="domain" description="USP" evidence="2">
    <location>
        <begin position="1412"/>
        <end position="1737"/>
    </location>
</feature>
<keyword evidence="3" id="KW-0378">Hydrolase</keyword>
<evidence type="ECO:0000313" key="3">
    <source>
        <dbReference type="EMBL" id="KAK8878010.1"/>
    </source>
</evidence>
<feature type="region of interest" description="Disordered" evidence="1">
    <location>
        <begin position="955"/>
        <end position="1031"/>
    </location>
</feature>
<feature type="compositionally biased region" description="Basic and acidic residues" evidence="1">
    <location>
        <begin position="965"/>
        <end position="996"/>
    </location>
</feature>
<feature type="compositionally biased region" description="Basic and acidic residues" evidence="1">
    <location>
        <begin position="1008"/>
        <end position="1031"/>
    </location>
</feature>
<evidence type="ECO:0000256" key="1">
    <source>
        <dbReference type="SAM" id="MobiDB-lite"/>
    </source>
</evidence>
<protein>
    <submittedName>
        <fullName evidence="3">Ubiquitin carboxyl-terminal hydrolase 34</fullName>
    </submittedName>
</protein>
<evidence type="ECO:0000313" key="4">
    <source>
        <dbReference type="Proteomes" id="UP001470230"/>
    </source>
</evidence>
<sequence>MSQNQQEDDKYTLWKNSINASFNKGSIPLDELLSATNSLFKYKHLQSPYENGTEDFLNTYLPYIVSVVLNCTVKTEKIGNIVKSFLANVVKLVILFIDYNEYNKENSSFPIHKIWTFYNSIQIIFTQRNSNFYQCYQKITSEHPIDGFKSKIDSSFFTRIHNFFTNLIVQNQDYARAKANGNNDDPTNNIHDIHADDGLQRIHSSLSLIISFDFSYRFTNEVIVARNQAIQTILKYFFCLFAPVQPESKESKSNNESNSFLINLRTLDDKLFESILKLFKSVCVKELKEEFIHDELYICTLIANCQFLNKQFFAFKLIKEILSSSLTDVKECQILSDLQFIDQILKRNDLHEELVKYFSEIFIRMMRNKLIKKTEHIKLYWNLVVIKQHSSTIGPFLSGLESIIVATTTGIVNQEKDSKKNSGNQRIFDEEMTDALIETIIEKNVFPIEVIQFLGKGILILNPKQKRLLFDTLNSIYFKMISNENDDKMAEAKSNENINTDNESQNLKTIEKKSSSLYSEQNDYINKLLKALSILIPDESDDIEEKCLQFIQNHESAHYNYAISLLQASVTNNKINSEKADTYLNLMLDSMATTVLFDISQYFQLLIIIILRLSKLHKKQFKKITDITKSILETNSKQFCDFYHNLIEKTSKKQLLTSKMIESLFQDTCTLCEEKSLFNEDIMNFLLYIYQKLDSKASLDSENQNIKFIWNLLFKTGSEFVSSFLLSIYKESKSEAAINDFIGQCIQHIDNIGAIKSILNMIDSFGKDEKVLSSKETDIFKTPNLYICEEDDFCSINFSGAINVKVKMHFDSSYDDVCRKAAIFLSTESDDVALYNQTTGKIINRGNFEIQNGMIYRVKKLNLQKNVTKNKKVEPQVTFVKEKNKDVEEKKKEIINLPSKIIIENKEYSQALFNALQSDNDLQALTAYRILNKIPPLQESICPILCLNTRKQGNDSLEDNNENNEDNKESQESIENDKNIENTKNNEENDKSSEESKETDENDNDNNNNKEKDDDENKKVDERNKEDENKKEDEIYDYKNLKPDWSQSLNKAHKYLFLYQSNTIGNVLKYQFDSEWIEFYFETGGALEYMKAALSTETKENFKLNERDLLTIWHVASLICHQHQWKDMINGVSSCFNKEEFISQIMNLSNDTQISLSIFLLQSILINSDISNFFKNDENKFKLLIKTMIFDENVKIRKSIKNLISSVMDSSKSIDGLYEKQEIFFTDLLDDAIKNEKSCNSFFSLMQKFSTEPKYPLKIWKATIKLLFEKFTIPDSENYIEKLTYKMPTTDLAISLIIILANIAFYHSNKINDKKEELPDQEQLLTFILNNVLFNGIKYFKLCKQIFDLISFILKNNPPLNKTVMQKIKDNQEQMRQLLNPNSNSDDFSNYKKEDSYSFTRLNFLSTNNKYRGIRNLGATCYINSTIQQLYSINEMKKIVLDEKYSTDEWTGNLQLAFAQLLLYPSSYVDISPFVQHWNGWDGKPINPREQQDAVEFLQMLFGRMEEKMPSFKSLFEGTFQYHFKSCDSNIAYENDTFDNFTMLSLEVKGMNCIEDSFRMFVEPEVFNDYKVDDFNGFSGKIDVEKYSMIKKAPEILIIQLKRFEYNLSTCQREKLNSKYMFDYEIDLAPIMIDKEEPVIYELFGIQMHSGFATGGHYFSYIKYPNSSDDEDGSDYCWMKFNDVSVTVVDQSTLIDRCCGGNRVIESSDDGNSNGGNIATKVFENSSNAYLLYYRRKNSDNSKINNNIKSVIDNIDQDLVTNLSKDIKKLIFSNIFSSELFSDFIVNHIANVDEKGEILYDLIISSFKKASEISKNRFYSNDNQNKETDNLVKVAINIMNSQFESKNRSKDKSTEASDLEGSSFADYILSRNDDIIYYLLIEESPQVRKLFLKLLEKAIETSNLSARVVLVALYESKITDVTFCNTYLHKSWEHFDTFFQTFLVFESCGYITGEWANIFASFLFESFIPYCESNGKESIYANIDLSSFFTIFMECQKIQNQKLLLSKSSKVVKTVKSKSSSVTATMSVIKSARNIDKAFVENFLLSTKHLHSFIMFLLEYPSFDISNTINLRTFDVDQYSTMMLARYFVLSIWFIEKLTEKLSNFISNSKDKNKIKDKDMEKARKLYQSELINKRNDAIKLNKMICDNITNSRRSEKRVTGFLSTLTTLITFSPDSSISMKSTLEFHTSFVHTLKQSSFYSAINSLIGTYSTSPILTKFIASEIPIYRSLVYQFIKKLIKNVENSNGFILNDNKKSTPQSYIGPKECEELFRTIFSKNDVIVALITKDIKKYNKEEFPSINPSTDYYEILTKLVKIGNFKHKLVFYEVSKSLISTMKSFGQLNRKQPLIDCFNFIFESVGVEYVEMFFTPISNFSNANEQTIEAARVTSYRDFLHSFDKFKGHNEYNNKNATTTNSTTATANNNNGFNYGYSKYVSKDTDREESYLDDDDGSEYEENSYSDDFATFNSDNGTNCNSLRGITTRVISFIPSYGYDMFFDSKFFKAVAGTQYIENKMYPTSGSAFTNFIMLHLNHNNVSNIVKALFKPKIIEYYLKNFSKPFFVLINKILQHFPRFSSPFFVESKLFSSILNRIQQLASRHTKSDSSVVSLLSKTMSIIIFSALSSKSLIFYNMKYNKKKSKTEDDSVLSEKYNQMRINQNHLQNQTLLSLKDVYKAALIENGNGLSYLLAAMAFLSEKSIKKVFRYFSQNNKSFINSVPKNARKGAAFAVSRVCYRMFYCSLFRFLSIYCANLSNVQFISSKSKSYSPNSSNSALLFNSIKENVDKIKMSKLIKEDVPFQQSSTFEIFDDDFYSNANNKKNLSVINPLIKIIDEINATLDSNIFDVENIGNNLVDSLYMMLSLLNLVAESMISVFEKNIKPLKTSPEPNSTQQNNASFYIKQTNKFISLIFTYEESQNQTKKLSLNDLIIPAIDKIYSKSAEINNDQIFVGFFFKVVDLTLTGNEGKLTNSNQSFCPFDFKVSKDSAKKWIEAAAKLLSCKIKGALDNLSRESIIHSSNSTINIFEFMEDVICRFNSKNKEQIEWPPLNLTEKEITNLACIFQNNQNQSCQKASEHLTRLISISNLIDEPVLEEEEQE</sequence>
<dbReference type="Proteomes" id="UP001470230">
    <property type="component" value="Unassembled WGS sequence"/>
</dbReference>
<organism evidence="3 4">
    <name type="scientific">Tritrichomonas musculus</name>
    <dbReference type="NCBI Taxonomy" id="1915356"/>
    <lineage>
        <taxon>Eukaryota</taxon>
        <taxon>Metamonada</taxon>
        <taxon>Parabasalia</taxon>
        <taxon>Tritrichomonadida</taxon>
        <taxon>Tritrichomonadidae</taxon>
        <taxon>Tritrichomonas</taxon>
    </lineage>
</organism>
<comment type="caution">
    <text evidence="3">The sequence shown here is derived from an EMBL/GenBank/DDBJ whole genome shotgun (WGS) entry which is preliminary data.</text>
</comment>
<dbReference type="GO" id="GO:0016787">
    <property type="term" value="F:hydrolase activity"/>
    <property type="evidence" value="ECO:0007669"/>
    <property type="project" value="UniProtKB-KW"/>
</dbReference>
<gene>
    <name evidence="3" type="ORF">M9Y10_004773</name>
</gene>
<dbReference type="PANTHER" id="PTHR24006:SF827">
    <property type="entry name" value="UBIQUITIN CARBOXYL-TERMINAL HYDROLASE 34"/>
    <property type="match status" value="1"/>
</dbReference>
<dbReference type="PANTHER" id="PTHR24006">
    <property type="entry name" value="UBIQUITIN CARBOXYL-TERMINAL HYDROLASE"/>
    <property type="match status" value="1"/>
</dbReference>
<dbReference type="PROSITE" id="PS50235">
    <property type="entry name" value="USP_3"/>
    <property type="match status" value="1"/>
</dbReference>
<dbReference type="Gene3D" id="3.90.70.10">
    <property type="entry name" value="Cysteine proteinases"/>
    <property type="match status" value="1"/>
</dbReference>
<dbReference type="PROSITE" id="PS00973">
    <property type="entry name" value="USP_2"/>
    <property type="match status" value="1"/>
</dbReference>
<dbReference type="InterPro" id="IPR050164">
    <property type="entry name" value="Peptidase_C19"/>
</dbReference>
<dbReference type="InterPro" id="IPR028889">
    <property type="entry name" value="USP"/>
</dbReference>
<keyword evidence="4" id="KW-1185">Reference proteome</keyword>
<accession>A0ABR2JJV7</accession>
<dbReference type="Pfam" id="PF00443">
    <property type="entry name" value="UCH"/>
    <property type="match status" value="1"/>
</dbReference>
<reference evidence="3 4" key="1">
    <citation type="submission" date="2024-04" db="EMBL/GenBank/DDBJ databases">
        <title>Tritrichomonas musculus Genome.</title>
        <authorList>
            <person name="Alves-Ferreira E."/>
            <person name="Grigg M."/>
            <person name="Lorenzi H."/>
            <person name="Galac M."/>
        </authorList>
    </citation>
    <scope>NUCLEOTIDE SEQUENCE [LARGE SCALE GENOMIC DNA]</scope>
    <source>
        <strain evidence="3 4">EAF2021</strain>
    </source>
</reference>
<dbReference type="InterPro" id="IPR018200">
    <property type="entry name" value="USP_CS"/>
</dbReference>
<dbReference type="InterPro" id="IPR038765">
    <property type="entry name" value="Papain-like_cys_pep_sf"/>
</dbReference>
<dbReference type="PROSITE" id="PS00972">
    <property type="entry name" value="USP_1"/>
    <property type="match status" value="1"/>
</dbReference>
<evidence type="ECO:0000259" key="2">
    <source>
        <dbReference type="PROSITE" id="PS50235"/>
    </source>
</evidence>
<proteinExistence type="predicted"/>
<dbReference type="InterPro" id="IPR001394">
    <property type="entry name" value="Peptidase_C19_UCH"/>
</dbReference>